<dbReference type="Gene3D" id="3.40.50.150">
    <property type="entry name" value="Vaccinia Virus protein VP39"/>
    <property type="match status" value="1"/>
</dbReference>
<dbReference type="GO" id="GO:0032259">
    <property type="term" value="P:methylation"/>
    <property type="evidence" value="ECO:0007669"/>
    <property type="project" value="UniProtKB-KW"/>
</dbReference>
<dbReference type="NCBIfam" id="TIGR00536">
    <property type="entry name" value="hemK_fam"/>
    <property type="match status" value="1"/>
</dbReference>
<dbReference type="RefSeq" id="WP_012634399.1">
    <property type="nucleotide sequence ID" value="NC_011894.1"/>
</dbReference>
<dbReference type="PANTHER" id="PTHR18895:SF74">
    <property type="entry name" value="MTRF1L RELEASE FACTOR GLUTAMINE METHYLTRANSFERASE"/>
    <property type="match status" value="1"/>
</dbReference>
<dbReference type="EC" id="2.1.1.297" evidence="5"/>
<gene>
    <name evidence="5" type="primary">prmC</name>
    <name evidence="8" type="ordered locus">Mnod_0113</name>
</gene>
<dbReference type="Pfam" id="PF17827">
    <property type="entry name" value="PrmC_N"/>
    <property type="match status" value="1"/>
</dbReference>
<evidence type="ECO:0000256" key="5">
    <source>
        <dbReference type="HAMAP-Rule" id="MF_02126"/>
    </source>
</evidence>
<evidence type="ECO:0000313" key="8">
    <source>
        <dbReference type="EMBL" id="ACL55160.1"/>
    </source>
</evidence>
<keyword evidence="2 5" id="KW-0808">Transferase</keyword>
<dbReference type="PRINTS" id="PR00507">
    <property type="entry name" value="N12N6MTFRASE"/>
</dbReference>
<proteinExistence type="inferred from homology"/>
<dbReference type="EMBL" id="CP001349">
    <property type="protein sequence ID" value="ACL55160.1"/>
    <property type="molecule type" value="Genomic_DNA"/>
</dbReference>
<evidence type="ECO:0000259" key="6">
    <source>
        <dbReference type="Pfam" id="PF05175"/>
    </source>
</evidence>
<dbReference type="InterPro" id="IPR029063">
    <property type="entry name" value="SAM-dependent_MTases_sf"/>
</dbReference>
<dbReference type="HAMAP" id="MF_02126">
    <property type="entry name" value="RF_methyltr_PrmC"/>
    <property type="match status" value="1"/>
</dbReference>
<keyword evidence="9" id="KW-1185">Reference proteome</keyword>
<feature type="domain" description="Methyltransferase small" evidence="6">
    <location>
        <begin position="118"/>
        <end position="203"/>
    </location>
</feature>
<evidence type="ECO:0000256" key="2">
    <source>
        <dbReference type="ARBA" id="ARBA00022679"/>
    </source>
</evidence>
<dbReference type="GO" id="GO:0003676">
    <property type="term" value="F:nucleic acid binding"/>
    <property type="evidence" value="ECO:0007669"/>
    <property type="project" value="InterPro"/>
</dbReference>
<dbReference type="InterPro" id="IPR004556">
    <property type="entry name" value="HemK-like"/>
</dbReference>
<name>B8IUB5_METNO</name>
<dbReference type="CDD" id="cd02440">
    <property type="entry name" value="AdoMet_MTases"/>
    <property type="match status" value="1"/>
</dbReference>
<organism evidence="8 9">
    <name type="scientific">Methylobacterium nodulans (strain LMG 21967 / CNCM I-2342 / ORS 2060)</name>
    <dbReference type="NCBI Taxonomy" id="460265"/>
    <lineage>
        <taxon>Bacteria</taxon>
        <taxon>Pseudomonadati</taxon>
        <taxon>Pseudomonadota</taxon>
        <taxon>Alphaproteobacteria</taxon>
        <taxon>Hyphomicrobiales</taxon>
        <taxon>Methylobacteriaceae</taxon>
        <taxon>Methylobacterium</taxon>
    </lineage>
</organism>
<feature type="binding site" evidence="5">
    <location>
        <position position="195"/>
    </location>
    <ligand>
        <name>S-adenosyl-L-methionine</name>
        <dbReference type="ChEBI" id="CHEBI:59789"/>
    </ligand>
</feature>
<comment type="similarity">
    <text evidence="5">Belongs to the protein N5-glutamine methyltransferase family. PrmC subfamily.</text>
</comment>
<evidence type="ECO:0000256" key="1">
    <source>
        <dbReference type="ARBA" id="ARBA00022603"/>
    </source>
</evidence>
<evidence type="ECO:0000256" key="3">
    <source>
        <dbReference type="ARBA" id="ARBA00022691"/>
    </source>
</evidence>
<dbReference type="Gene3D" id="1.10.8.10">
    <property type="entry name" value="DNA helicase RuvA subunit, C-terminal domain"/>
    <property type="match status" value="1"/>
</dbReference>
<dbReference type="GO" id="GO:0102559">
    <property type="term" value="F:peptide chain release factor N(5)-glutamine methyltransferase activity"/>
    <property type="evidence" value="ECO:0007669"/>
    <property type="project" value="UniProtKB-EC"/>
</dbReference>
<dbReference type="InterPro" id="IPR019874">
    <property type="entry name" value="RF_methyltr_PrmC"/>
</dbReference>
<comment type="catalytic activity">
    <reaction evidence="4 5">
        <text>L-glutaminyl-[peptide chain release factor] + S-adenosyl-L-methionine = N(5)-methyl-L-glutaminyl-[peptide chain release factor] + S-adenosyl-L-homocysteine + H(+)</text>
        <dbReference type="Rhea" id="RHEA:42896"/>
        <dbReference type="Rhea" id="RHEA-COMP:10271"/>
        <dbReference type="Rhea" id="RHEA-COMP:10272"/>
        <dbReference type="ChEBI" id="CHEBI:15378"/>
        <dbReference type="ChEBI" id="CHEBI:30011"/>
        <dbReference type="ChEBI" id="CHEBI:57856"/>
        <dbReference type="ChEBI" id="CHEBI:59789"/>
        <dbReference type="ChEBI" id="CHEBI:61891"/>
        <dbReference type="EC" id="2.1.1.297"/>
    </reaction>
</comment>
<evidence type="ECO:0000313" key="9">
    <source>
        <dbReference type="Proteomes" id="UP000008207"/>
    </source>
</evidence>
<dbReference type="HOGENOM" id="CLU_018398_3_1_5"/>
<feature type="binding site" evidence="5">
    <location>
        <begin position="129"/>
        <end position="133"/>
    </location>
    <ligand>
        <name>S-adenosyl-L-methionine</name>
        <dbReference type="ChEBI" id="CHEBI:59789"/>
    </ligand>
</feature>
<dbReference type="STRING" id="460265.Mnod_0113"/>
<feature type="binding site" evidence="5">
    <location>
        <begin position="195"/>
        <end position="198"/>
    </location>
    <ligand>
        <name>substrate</name>
    </ligand>
</feature>
<evidence type="ECO:0000256" key="4">
    <source>
        <dbReference type="ARBA" id="ARBA00048391"/>
    </source>
</evidence>
<dbReference type="InterPro" id="IPR050320">
    <property type="entry name" value="N5-glutamine_MTase"/>
</dbReference>
<dbReference type="Proteomes" id="UP000008207">
    <property type="component" value="Chromosome"/>
</dbReference>
<evidence type="ECO:0000259" key="7">
    <source>
        <dbReference type="Pfam" id="PF17827"/>
    </source>
</evidence>
<keyword evidence="1 5" id="KW-0489">Methyltransferase</keyword>
<dbReference type="OrthoDB" id="9800643at2"/>
<dbReference type="KEGG" id="mno:Mnod_0113"/>
<dbReference type="PANTHER" id="PTHR18895">
    <property type="entry name" value="HEMK METHYLTRANSFERASE"/>
    <property type="match status" value="1"/>
</dbReference>
<sequence>MSEPVRAGLSRAAAQSHAAAFLAGRGIATAMRDARLLLIETLNLRSIDLVLAGDRELEAREAARLSAALLRRAEGEPVARILGAWEFWGLPFRLSPATLVPRPDTETVVEAALALGLERTAPIRLLDLGTGSGCLLVALLSEWPCATGLGIDRAREALVTARDNADQNGVGARALWVQGDWAGSLRGPFDVIVANPPYIASRMIDGLADEVRVHDPRMALDGGSDGLDAYRVILGQAAVLLAPGGRLIVEIGYDQEEALRHLAEAARLQVVVVRRDLAGHPRAVVMAREPGRNPDSSGF</sequence>
<dbReference type="AlphaFoldDB" id="B8IUB5"/>
<dbReference type="SUPFAM" id="SSF53335">
    <property type="entry name" value="S-adenosyl-L-methionine-dependent methyltransferases"/>
    <property type="match status" value="1"/>
</dbReference>
<dbReference type="NCBIfam" id="TIGR03534">
    <property type="entry name" value="RF_mod_PrmC"/>
    <property type="match status" value="1"/>
</dbReference>
<comment type="function">
    <text evidence="5">Methylates the class 1 translation termination release factors RF1/PrfA and RF2/PrfB on the glutamine residue of the universally conserved GGQ motif.</text>
</comment>
<feature type="binding site" evidence="5">
    <location>
        <position position="181"/>
    </location>
    <ligand>
        <name>S-adenosyl-L-methionine</name>
        <dbReference type="ChEBI" id="CHEBI:59789"/>
    </ligand>
</feature>
<feature type="domain" description="Release factor glutamine methyltransferase N-terminal" evidence="7">
    <location>
        <begin position="14"/>
        <end position="83"/>
    </location>
</feature>
<reference evidence="8 9" key="1">
    <citation type="submission" date="2009-01" db="EMBL/GenBank/DDBJ databases">
        <title>Complete sequence of chromosome of Methylobacterium nodulans ORS 2060.</title>
        <authorList>
            <consortium name="US DOE Joint Genome Institute"/>
            <person name="Lucas S."/>
            <person name="Copeland A."/>
            <person name="Lapidus A."/>
            <person name="Glavina del Rio T."/>
            <person name="Dalin E."/>
            <person name="Tice H."/>
            <person name="Bruce D."/>
            <person name="Goodwin L."/>
            <person name="Pitluck S."/>
            <person name="Sims D."/>
            <person name="Brettin T."/>
            <person name="Detter J.C."/>
            <person name="Han C."/>
            <person name="Larimer F."/>
            <person name="Land M."/>
            <person name="Hauser L."/>
            <person name="Kyrpides N."/>
            <person name="Ivanova N."/>
            <person name="Marx C.J."/>
            <person name="Richardson P."/>
        </authorList>
    </citation>
    <scope>NUCLEOTIDE SEQUENCE [LARGE SCALE GENOMIC DNA]</scope>
    <source>
        <strain evidence="9">LMG 21967 / CNCM I-2342 / ORS 2060</strain>
    </source>
</reference>
<dbReference type="InterPro" id="IPR007848">
    <property type="entry name" value="Small_mtfrase_dom"/>
</dbReference>
<dbReference type="Pfam" id="PF05175">
    <property type="entry name" value="MTS"/>
    <property type="match status" value="1"/>
</dbReference>
<dbReference type="eggNOG" id="COG2890">
    <property type="taxonomic scope" value="Bacteria"/>
</dbReference>
<feature type="binding site" evidence="5">
    <location>
        <position position="152"/>
    </location>
    <ligand>
        <name>S-adenosyl-L-methionine</name>
        <dbReference type="ChEBI" id="CHEBI:59789"/>
    </ligand>
</feature>
<dbReference type="InterPro" id="IPR040758">
    <property type="entry name" value="PrmC_N"/>
</dbReference>
<protein>
    <recommendedName>
        <fullName evidence="5">Release factor glutamine methyltransferase</fullName>
        <shortName evidence="5">RF MTase</shortName>
        <ecNumber evidence="5">2.1.1.297</ecNumber>
    </recommendedName>
    <alternativeName>
        <fullName evidence="5">N5-glutamine methyltransferase PrmC</fullName>
    </alternativeName>
    <alternativeName>
        <fullName evidence="5">Protein-(glutamine-N5) MTase PrmC</fullName>
    </alternativeName>
    <alternativeName>
        <fullName evidence="5">Protein-glutamine N-methyltransferase PrmC</fullName>
    </alternativeName>
</protein>
<dbReference type="PROSITE" id="PS00092">
    <property type="entry name" value="N6_MTASE"/>
    <property type="match status" value="1"/>
</dbReference>
<accession>B8IUB5</accession>
<dbReference type="InterPro" id="IPR002052">
    <property type="entry name" value="DNA_methylase_N6_adenine_CS"/>
</dbReference>
<keyword evidence="3 5" id="KW-0949">S-adenosyl-L-methionine</keyword>